<evidence type="ECO:0000313" key="3">
    <source>
        <dbReference type="Proteomes" id="UP000005240"/>
    </source>
</evidence>
<reference evidence="1" key="2">
    <citation type="submission" date="2016-05" db="EMBL/GenBank/DDBJ databases">
        <title>Comparative analysis highlights variable genome content of wheat rusts and divergence of the mating loci.</title>
        <authorList>
            <person name="Cuomo C.A."/>
            <person name="Bakkeren G."/>
            <person name="Szabo L."/>
            <person name="Khalil H."/>
            <person name="Joly D."/>
            <person name="Goldberg J."/>
            <person name="Young S."/>
            <person name="Zeng Q."/>
            <person name="Fellers J."/>
        </authorList>
    </citation>
    <scope>NUCLEOTIDE SEQUENCE [LARGE SCALE GENOMIC DNA]</scope>
    <source>
        <strain evidence="1">1-1 BBBD Race 1</strain>
    </source>
</reference>
<organism evidence="1">
    <name type="scientific">Puccinia triticina (isolate 1-1 / race 1 (BBBD))</name>
    <name type="common">Brown leaf rust fungus</name>
    <dbReference type="NCBI Taxonomy" id="630390"/>
    <lineage>
        <taxon>Eukaryota</taxon>
        <taxon>Fungi</taxon>
        <taxon>Dikarya</taxon>
        <taxon>Basidiomycota</taxon>
        <taxon>Pucciniomycotina</taxon>
        <taxon>Pucciniomycetes</taxon>
        <taxon>Pucciniales</taxon>
        <taxon>Pucciniaceae</taxon>
        <taxon>Puccinia</taxon>
    </lineage>
</organism>
<dbReference type="Proteomes" id="UP000005240">
    <property type="component" value="Unassembled WGS sequence"/>
</dbReference>
<dbReference type="VEuPathDB" id="FungiDB:PTTG_11779"/>
<reference evidence="1" key="1">
    <citation type="submission" date="2009-11" db="EMBL/GenBank/DDBJ databases">
        <authorList>
            <consortium name="The Broad Institute Genome Sequencing Platform"/>
            <person name="Ward D."/>
            <person name="Feldgarden M."/>
            <person name="Earl A."/>
            <person name="Young S.K."/>
            <person name="Zeng Q."/>
            <person name="Koehrsen M."/>
            <person name="Alvarado L."/>
            <person name="Berlin A."/>
            <person name="Bochicchio J."/>
            <person name="Borenstein D."/>
            <person name="Chapman S.B."/>
            <person name="Chen Z."/>
            <person name="Engels R."/>
            <person name="Freedman E."/>
            <person name="Gellesch M."/>
            <person name="Goldberg J."/>
            <person name="Griggs A."/>
            <person name="Gujja S."/>
            <person name="Heilman E."/>
            <person name="Heiman D."/>
            <person name="Hepburn T."/>
            <person name="Howarth C."/>
            <person name="Jen D."/>
            <person name="Larson L."/>
            <person name="Lewis B."/>
            <person name="Mehta T."/>
            <person name="Park D."/>
            <person name="Pearson M."/>
            <person name="Roberts A."/>
            <person name="Saif S."/>
            <person name="Shea T."/>
            <person name="Shenoy N."/>
            <person name="Sisk P."/>
            <person name="Stolte C."/>
            <person name="Sykes S."/>
            <person name="Thomson T."/>
            <person name="Walk T."/>
            <person name="White J."/>
            <person name="Yandava C."/>
            <person name="Izard J."/>
            <person name="Baranova O.V."/>
            <person name="Blanton J.M."/>
            <person name="Tanner A.C."/>
            <person name="Dewhirst F.E."/>
            <person name="Haas B."/>
            <person name="Nusbaum C."/>
            <person name="Birren B."/>
        </authorList>
    </citation>
    <scope>NUCLEOTIDE SEQUENCE [LARGE SCALE GENOMIC DNA]</scope>
    <source>
        <strain evidence="1">1-1 BBBD Race 1</strain>
    </source>
</reference>
<dbReference type="PANTHER" id="PTHR33069">
    <property type="entry name" value="CHROMOSOME 7, WHOLE GENOME SHOTGUN SEQUENCE-RELATED"/>
    <property type="match status" value="1"/>
</dbReference>
<sequence length="417" mass="47243">MANAQDTELSGLLGYMCSLGGEHGSPGQIKFFEQVINNEVTRIGDKYYRLSDRIVNRPDPLALFNQLEIRMELINQLQSKHFPSLKRQVISLSNALIGVLSSPDFKDKPFSKIKQGLKVLAKLDVTMDKIKFAIACIDPDLDPQEVKHDQDFKKAKLVTCNRLGAIVNVVTGAVVDLLRSMELAGPVDHPVMSDYPLMRTEMLAIARSCSASIDTALELMNMSELRFIRDGWELQINSMDDSLKKYITFVNRPAPRKNRSNRNNPSNIARLNNHPRTKASVVAVIKLTRLFLAKLEKMSADKKNFSMVSNLSSRELDMFSEIATKISESIVKLVKALSGNSDANRFQDILAVHDSITQLQSAPKTILFMCNHIFLPVVHQADQPSHKMYYKAWFYHWNRLHQLATRNFLKAFKFNSS</sequence>
<proteinExistence type="predicted"/>
<dbReference type="EnsemblFungi" id="PTTG_11779-t43_1">
    <property type="protein sequence ID" value="PTTG_11779-t43_1-p1"/>
    <property type="gene ID" value="PTTG_11779"/>
</dbReference>
<dbReference type="STRING" id="630390.A0A180GW77"/>
<accession>A0A180GW77</accession>
<keyword evidence="3" id="KW-1185">Reference proteome</keyword>
<gene>
    <name evidence="1" type="ORF">PTTG_11779</name>
</gene>
<dbReference type="EMBL" id="ADAS02000019">
    <property type="protein sequence ID" value="OAV96532.1"/>
    <property type="molecule type" value="Genomic_DNA"/>
</dbReference>
<name>A0A180GW77_PUCT1</name>
<evidence type="ECO:0000313" key="1">
    <source>
        <dbReference type="EMBL" id="OAV96532.1"/>
    </source>
</evidence>
<dbReference type="AlphaFoldDB" id="A0A180GW77"/>
<reference evidence="2 3" key="3">
    <citation type="journal article" date="2017" name="G3 (Bethesda)">
        <title>Comparative analysis highlights variable genome content of wheat rusts and divergence of the mating loci.</title>
        <authorList>
            <person name="Cuomo C.A."/>
            <person name="Bakkeren G."/>
            <person name="Khalil H.B."/>
            <person name="Panwar V."/>
            <person name="Joly D."/>
            <person name="Linning R."/>
            <person name="Sakthikumar S."/>
            <person name="Song X."/>
            <person name="Adiconis X."/>
            <person name="Fan L."/>
            <person name="Goldberg J.M."/>
            <person name="Levin J.Z."/>
            <person name="Young S."/>
            <person name="Zeng Q."/>
            <person name="Anikster Y."/>
            <person name="Bruce M."/>
            <person name="Wang M."/>
            <person name="Yin C."/>
            <person name="McCallum B."/>
            <person name="Szabo L.J."/>
            <person name="Hulbert S."/>
            <person name="Chen X."/>
            <person name="Fellers J.P."/>
        </authorList>
    </citation>
    <scope>NUCLEOTIDE SEQUENCE</scope>
    <source>
        <strain evidence="3">Isolate 1-1 / race 1 (BBBD)</strain>
        <strain evidence="2">isolate 1-1 / race 1 (BBBD)</strain>
    </source>
</reference>
<reference evidence="2" key="4">
    <citation type="submission" date="2025-05" db="UniProtKB">
        <authorList>
            <consortium name="EnsemblFungi"/>
        </authorList>
    </citation>
    <scope>IDENTIFICATION</scope>
    <source>
        <strain evidence="2">isolate 1-1 / race 1 (BBBD)</strain>
    </source>
</reference>
<evidence type="ECO:0000313" key="2">
    <source>
        <dbReference type="EnsemblFungi" id="PTTG_11779-t43_1-p1"/>
    </source>
</evidence>
<dbReference type="OrthoDB" id="2500854at2759"/>
<dbReference type="PANTHER" id="PTHR33069:SF3">
    <property type="entry name" value="DYNEIN HEAVY CHAIN TAIL DOMAIN-CONTAINING PROTEIN"/>
    <property type="match status" value="1"/>
</dbReference>
<protein>
    <submittedName>
        <fullName evidence="1 2">Uncharacterized protein</fullName>
    </submittedName>
</protein>